<reference evidence="1 2" key="1">
    <citation type="submission" date="2016-10" db="EMBL/GenBank/DDBJ databases">
        <authorList>
            <person name="de Groot N.N."/>
        </authorList>
    </citation>
    <scope>NUCLEOTIDE SEQUENCE [LARGE SCALE GENOMIC DNA]</scope>
    <source>
        <strain evidence="1 2">NE2</strain>
    </source>
</reference>
<dbReference type="EMBL" id="FOSN01000001">
    <property type="protein sequence ID" value="SFK04655.1"/>
    <property type="molecule type" value="Genomic_DNA"/>
</dbReference>
<dbReference type="STRING" id="1612308.SAMN05444581_101473"/>
<evidence type="ECO:0000313" key="1">
    <source>
        <dbReference type="EMBL" id="SFK04655.1"/>
    </source>
</evidence>
<sequence>MIRLIATAVWVCIVTAASAYVSGTWRRGSDESTITSSSAAGIGRKTTPPINVPIIINGAVEGYVTAQFVYLVDVKALKQVSIEPDAFVADEAFRICIPSHLISATSKNMTCRD</sequence>
<dbReference type="Proteomes" id="UP000198755">
    <property type="component" value="Unassembled WGS sequence"/>
</dbReference>
<keyword evidence="2" id="KW-1185">Reference proteome</keyword>
<gene>
    <name evidence="1" type="ORF">SAMN05444581_101473</name>
</gene>
<protein>
    <submittedName>
        <fullName evidence="1">Uncharacterized protein</fullName>
    </submittedName>
</protein>
<accession>A0A1I3WAV8</accession>
<name>A0A1I3WAV8_9HYPH</name>
<dbReference type="AlphaFoldDB" id="A0A1I3WAV8"/>
<organism evidence="1 2">
    <name type="scientific">Methylocapsa palsarum</name>
    <dbReference type="NCBI Taxonomy" id="1612308"/>
    <lineage>
        <taxon>Bacteria</taxon>
        <taxon>Pseudomonadati</taxon>
        <taxon>Pseudomonadota</taxon>
        <taxon>Alphaproteobacteria</taxon>
        <taxon>Hyphomicrobiales</taxon>
        <taxon>Beijerinckiaceae</taxon>
        <taxon>Methylocapsa</taxon>
    </lineage>
</organism>
<proteinExistence type="predicted"/>
<evidence type="ECO:0000313" key="2">
    <source>
        <dbReference type="Proteomes" id="UP000198755"/>
    </source>
</evidence>